<sequence>LQLFLFVQYCFGQTLNFILTGPPSQSSNNTATVFTTSASQSLSSNQLQNVGISTCAVVNRRQAEASNSPSTSMMAGPPQFQAYMNQSSGDVSAIRQALNEGPITLSTNQSACIFCRCRNVPMVCEPPNRADEAVKSLCVKFGEVYPQAAQTLYKSLNSFIRETINLRHGRARFCFCRWHYSQQCFNASGHHTNVPPSVIDSHLLINNYQKGLFYPDPASVTVLTQMPMPPPCRTVVSTPTGGQSTAQPATQRCVVCDVVAPKASIRTTAFRTDYMISVPLLPMSLKEQWATHLSRFVTGVTAKKMLNAVSFTKTLYIE</sequence>
<reference evidence="1 2" key="1">
    <citation type="submission" date="2014-03" db="EMBL/GenBank/DDBJ databases">
        <title>Draft genome of the hookworm Oesophagostomum dentatum.</title>
        <authorList>
            <person name="Mitreva M."/>
        </authorList>
    </citation>
    <scope>NUCLEOTIDE SEQUENCE [LARGE SCALE GENOMIC DNA]</scope>
    <source>
        <strain evidence="1 2">OD-Hann</strain>
    </source>
</reference>
<evidence type="ECO:0000313" key="2">
    <source>
        <dbReference type="Proteomes" id="UP000053660"/>
    </source>
</evidence>
<gene>
    <name evidence="1" type="ORF">OESDEN_05013</name>
</gene>
<dbReference type="OrthoDB" id="5771233at2759"/>
<keyword evidence="2" id="KW-1185">Reference proteome</keyword>
<protein>
    <submittedName>
        <fullName evidence="1">Uncharacterized protein</fullName>
    </submittedName>
</protein>
<name>A0A0B1TG19_OESDE</name>
<dbReference type="AlphaFoldDB" id="A0A0B1TG19"/>
<dbReference type="EMBL" id="KN550099">
    <property type="protein sequence ID" value="KHJ95051.1"/>
    <property type="molecule type" value="Genomic_DNA"/>
</dbReference>
<organism evidence="1 2">
    <name type="scientific">Oesophagostomum dentatum</name>
    <name type="common">Nodular worm</name>
    <dbReference type="NCBI Taxonomy" id="61180"/>
    <lineage>
        <taxon>Eukaryota</taxon>
        <taxon>Metazoa</taxon>
        <taxon>Ecdysozoa</taxon>
        <taxon>Nematoda</taxon>
        <taxon>Chromadorea</taxon>
        <taxon>Rhabditida</taxon>
        <taxon>Rhabditina</taxon>
        <taxon>Rhabditomorpha</taxon>
        <taxon>Strongyloidea</taxon>
        <taxon>Strongylidae</taxon>
        <taxon>Oesophagostomum</taxon>
    </lineage>
</organism>
<proteinExistence type="predicted"/>
<dbReference type="Proteomes" id="UP000053660">
    <property type="component" value="Unassembled WGS sequence"/>
</dbReference>
<accession>A0A0B1TG19</accession>
<feature type="non-terminal residue" evidence="1">
    <location>
        <position position="1"/>
    </location>
</feature>
<evidence type="ECO:0000313" key="1">
    <source>
        <dbReference type="EMBL" id="KHJ95051.1"/>
    </source>
</evidence>